<dbReference type="CDD" id="cd06170">
    <property type="entry name" value="LuxR_C_like"/>
    <property type="match status" value="1"/>
</dbReference>
<dbReference type="SUPFAM" id="SSF52172">
    <property type="entry name" value="CheY-like"/>
    <property type="match status" value="1"/>
</dbReference>
<dbReference type="InterPro" id="IPR039420">
    <property type="entry name" value="WalR-like"/>
</dbReference>
<keyword evidence="5" id="KW-0804">Transcription</keyword>
<dbReference type="InterPro" id="IPR016032">
    <property type="entry name" value="Sig_transdc_resp-reg_C-effctor"/>
</dbReference>
<dbReference type="AlphaFoldDB" id="A0A412ZFZ5"/>
<dbReference type="GO" id="GO:0000160">
    <property type="term" value="P:phosphorelay signal transduction system"/>
    <property type="evidence" value="ECO:0007669"/>
    <property type="project" value="InterPro"/>
</dbReference>
<dbReference type="PROSITE" id="PS50043">
    <property type="entry name" value="HTH_LUXR_2"/>
    <property type="match status" value="1"/>
</dbReference>
<feature type="domain" description="Response regulatory" evidence="9">
    <location>
        <begin position="3"/>
        <end position="119"/>
    </location>
</feature>
<dbReference type="Pfam" id="PF00196">
    <property type="entry name" value="GerE"/>
    <property type="match status" value="1"/>
</dbReference>
<dbReference type="GO" id="GO:0006355">
    <property type="term" value="P:regulation of DNA-templated transcription"/>
    <property type="evidence" value="ECO:0007669"/>
    <property type="project" value="InterPro"/>
</dbReference>
<reference evidence="10 11" key="1">
    <citation type="submission" date="2018-08" db="EMBL/GenBank/DDBJ databases">
        <title>A genome reference for cultivated species of the human gut microbiota.</title>
        <authorList>
            <person name="Zou Y."/>
            <person name="Xue W."/>
            <person name="Luo G."/>
        </authorList>
    </citation>
    <scope>NUCLEOTIDE SEQUENCE [LARGE SCALE GENOMIC DNA]</scope>
    <source>
        <strain evidence="10 11">AF14-18</strain>
    </source>
</reference>
<evidence type="ECO:0000259" key="9">
    <source>
        <dbReference type="PROSITE" id="PS50110"/>
    </source>
</evidence>
<dbReference type="Proteomes" id="UP000284543">
    <property type="component" value="Unassembled WGS sequence"/>
</dbReference>
<proteinExistence type="predicted"/>
<dbReference type="SMART" id="SM00448">
    <property type="entry name" value="REC"/>
    <property type="match status" value="1"/>
</dbReference>
<dbReference type="SMART" id="SM00421">
    <property type="entry name" value="HTH_LUXR"/>
    <property type="match status" value="1"/>
</dbReference>
<keyword evidence="4 10" id="KW-0238">DNA-binding</keyword>
<dbReference type="InterPro" id="IPR011006">
    <property type="entry name" value="CheY-like_superfamily"/>
</dbReference>
<evidence type="ECO:0000256" key="1">
    <source>
        <dbReference type="ARBA" id="ARBA00018672"/>
    </source>
</evidence>
<name>A0A412ZFZ5_9FIRM</name>
<evidence type="ECO:0000259" key="8">
    <source>
        <dbReference type="PROSITE" id="PS50043"/>
    </source>
</evidence>
<feature type="modified residue" description="4-aspartylphosphate" evidence="7">
    <location>
        <position position="54"/>
    </location>
</feature>
<dbReference type="CDD" id="cd17535">
    <property type="entry name" value="REC_NarL-like"/>
    <property type="match status" value="1"/>
</dbReference>
<comment type="function">
    <text evidence="6">May play the central regulatory role in sporulation. It may be an element of the effector pathway responsible for the activation of sporulation genes in response to nutritional stress. Spo0A may act in concert with spo0H (a sigma factor) to control the expression of some genes that are critical to the sporulation process.</text>
</comment>
<organism evidence="10 11">
    <name type="scientific">Enterocloster bolteae</name>
    <dbReference type="NCBI Taxonomy" id="208479"/>
    <lineage>
        <taxon>Bacteria</taxon>
        <taxon>Bacillati</taxon>
        <taxon>Bacillota</taxon>
        <taxon>Clostridia</taxon>
        <taxon>Lachnospirales</taxon>
        <taxon>Lachnospiraceae</taxon>
        <taxon>Enterocloster</taxon>
    </lineage>
</organism>
<dbReference type="PROSITE" id="PS00622">
    <property type="entry name" value="HTH_LUXR_1"/>
    <property type="match status" value="1"/>
</dbReference>
<dbReference type="RefSeq" id="WP_118017738.1">
    <property type="nucleotide sequence ID" value="NZ_CAUHGS010000011.1"/>
</dbReference>
<evidence type="ECO:0000313" key="11">
    <source>
        <dbReference type="Proteomes" id="UP000284543"/>
    </source>
</evidence>
<keyword evidence="2 7" id="KW-0597">Phosphoprotein</keyword>
<evidence type="ECO:0000256" key="4">
    <source>
        <dbReference type="ARBA" id="ARBA00023125"/>
    </source>
</evidence>
<sequence>MIKAVIADDIQILRQGLRAILEQDKDIRVVGLAADGREAWQLCRKHRPDVVLMDMRMPEYDGSYGITRIKEDYPDIKVLVLTTFDDRETVDAAVGSGADGYILKEMEDDKVIQSVKAVCAGIRVFGGSVFEGMRRQMAPGKTKADMAGDLTPRERDIMRLVARGMDNREIAGALFLAEGTVRNNISRLLEKLKLKDRTQLAVFAVKHNLDE</sequence>
<comment type="caution">
    <text evidence="10">The sequence shown here is derived from an EMBL/GenBank/DDBJ whole genome shotgun (WGS) entry which is preliminary data.</text>
</comment>
<dbReference type="InterPro" id="IPR000792">
    <property type="entry name" value="Tscrpt_reg_LuxR_C"/>
</dbReference>
<evidence type="ECO:0000256" key="6">
    <source>
        <dbReference type="ARBA" id="ARBA00024867"/>
    </source>
</evidence>
<dbReference type="Pfam" id="PF00072">
    <property type="entry name" value="Response_reg"/>
    <property type="match status" value="1"/>
</dbReference>
<dbReference type="Gene3D" id="3.40.50.2300">
    <property type="match status" value="1"/>
</dbReference>
<evidence type="ECO:0000313" key="10">
    <source>
        <dbReference type="EMBL" id="RGV79126.1"/>
    </source>
</evidence>
<evidence type="ECO:0000256" key="5">
    <source>
        <dbReference type="ARBA" id="ARBA00023163"/>
    </source>
</evidence>
<dbReference type="PANTHER" id="PTHR43214">
    <property type="entry name" value="TWO-COMPONENT RESPONSE REGULATOR"/>
    <property type="match status" value="1"/>
</dbReference>
<dbReference type="PANTHER" id="PTHR43214:SF40">
    <property type="entry name" value="TRANSCRIPTIONAL REGULATORY PROTEIN LNRK"/>
    <property type="match status" value="1"/>
</dbReference>
<dbReference type="InterPro" id="IPR001789">
    <property type="entry name" value="Sig_transdc_resp-reg_receiver"/>
</dbReference>
<dbReference type="GO" id="GO:0003677">
    <property type="term" value="F:DNA binding"/>
    <property type="evidence" value="ECO:0007669"/>
    <property type="project" value="UniProtKB-KW"/>
</dbReference>
<dbReference type="PRINTS" id="PR00038">
    <property type="entry name" value="HTHLUXR"/>
</dbReference>
<dbReference type="EMBL" id="QRZM01000001">
    <property type="protein sequence ID" value="RGV79126.1"/>
    <property type="molecule type" value="Genomic_DNA"/>
</dbReference>
<keyword evidence="3" id="KW-0805">Transcription regulation</keyword>
<accession>A0A412ZFZ5</accession>
<evidence type="ECO:0000256" key="2">
    <source>
        <dbReference type="ARBA" id="ARBA00022553"/>
    </source>
</evidence>
<gene>
    <name evidence="10" type="ORF">DWW02_05230</name>
</gene>
<dbReference type="PROSITE" id="PS50110">
    <property type="entry name" value="RESPONSE_REGULATORY"/>
    <property type="match status" value="1"/>
</dbReference>
<dbReference type="InterPro" id="IPR058245">
    <property type="entry name" value="NreC/VraR/RcsB-like_REC"/>
</dbReference>
<protein>
    <recommendedName>
        <fullName evidence="1">Stage 0 sporulation protein A homolog</fullName>
    </recommendedName>
</protein>
<dbReference type="SUPFAM" id="SSF46894">
    <property type="entry name" value="C-terminal effector domain of the bipartite response regulators"/>
    <property type="match status" value="1"/>
</dbReference>
<evidence type="ECO:0000256" key="7">
    <source>
        <dbReference type="PROSITE-ProRule" id="PRU00169"/>
    </source>
</evidence>
<evidence type="ECO:0000256" key="3">
    <source>
        <dbReference type="ARBA" id="ARBA00023015"/>
    </source>
</evidence>
<feature type="domain" description="HTH luxR-type" evidence="8">
    <location>
        <begin position="143"/>
        <end position="208"/>
    </location>
</feature>